<evidence type="ECO:0000256" key="4">
    <source>
        <dbReference type="ARBA" id="ARBA00022729"/>
    </source>
</evidence>
<dbReference type="SUPFAM" id="SSF53807">
    <property type="entry name" value="Helical backbone' metal receptor"/>
    <property type="match status" value="1"/>
</dbReference>
<keyword evidence="3" id="KW-0813">Transport</keyword>
<comment type="similarity">
    <text evidence="2">Belongs to the bacterial solute-binding protein 8 family.</text>
</comment>
<organism evidence="8 9">
    <name type="scientific">Cohnella boryungensis</name>
    <dbReference type="NCBI Taxonomy" id="768479"/>
    <lineage>
        <taxon>Bacteria</taxon>
        <taxon>Bacillati</taxon>
        <taxon>Bacillota</taxon>
        <taxon>Bacilli</taxon>
        <taxon>Bacillales</taxon>
        <taxon>Paenibacillaceae</taxon>
        <taxon>Cohnella</taxon>
    </lineage>
</organism>
<dbReference type="RefSeq" id="WP_378126870.1">
    <property type="nucleotide sequence ID" value="NZ_JBHSED010000021.1"/>
</dbReference>
<evidence type="ECO:0000256" key="1">
    <source>
        <dbReference type="ARBA" id="ARBA00004196"/>
    </source>
</evidence>
<dbReference type="EMBL" id="JBHSED010000021">
    <property type="protein sequence ID" value="MFC4304273.1"/>
    <property type="molecule type" value="Genomic_DNA"/>
</dbReference>
<evidence type="ECO:0000313" key="8">
    <source>
        <dbReference type="EMBL" id="MFC4304273.1"/>
    </source>
</evidence>
<dbReference type="Gene3D" id="3.40.50.1980">
    <property type="entry name" value="Nitrogenase molybdenum iron protein domain"/>
    <property type="match status" value="2"/>
</dbReference>
<dbReference type="Proteomes" id="UP001595755">
    <property type="component" value="Unassembled WGS sequence"/>
</dbReference>
<name>A0ABV8S9P2_9BACL</name>
<sequence length="338" mass="37191">MKGWKNKTIAAAAAILMLVALAACGSEKEKTDAPSASPTPTAAAATKSAEPSQETGKESEEETRIVKDEFGEVEVPVHPKRVVGVYVEDYLKALGVTPVAQWYHPLWGKQDYLNMDVPLFDMTGSIEALLAHDPDLIIVDGAADKEKYEQYSKIAPTVRLPENVLASSRDILRSVADALNIPEKADSVIAQYEQKIADAKAKLESAIGKETVAVIRLNVGEKTLALFGVRNRYTGMLYSEFGLEPPKMVKEMTEFQSILSEEAIPNLDFDHIIFLTSNGSWDSPENQEDIEGLNSPLWKTVPAFKKGNIYKVERSHWQSGAITANGMKLDDLTRLLVK</sequence>
<dbReference type="PROSITE" id="PS51257">
    <property type="entry name" value="PROKAR_LIPOPROTEIN"/>
    <property type="match status" value="1"/>
</dbReference>
<evidence type="ECO:0000256" key="3">
    <source>
        <dbReference type="ARBA" id="ARBA00022448"/>
    </source>
</evidence>
<keyword evidence="4 6" id="KW-0732">Signal</keyword>
<dbReference type="PROSITE" id="PS50983">
    <property type="entry name" value="FE_B12_PBP"/>
    <property type="match status" value="1"/>
</dbReference>
<feature type="compositionally biased region" description="Low complexity" evidence="5">
    <location>
        <begin position="33"/>
        <end position="52"/>
    </location>
</feature>
<dbReference type="PANTHER" id="PTHR30532:SF1">
    <property type="entry name" value="IRON(3+)-HYDROXAMATE-BINDING PROTEIN FHUD"/>
    <property type="match status" value="1"/>
</dbReference>
<feature type="region of interest" description="Disordered" evidence="5">
    <location>
        <begin position="28"/>
        <end position="67"/>
    </location>
</feature>
<keyword evidence="9" id="KW-1185">Reference proteome</keyword>
<feature type="domain" description="Fe/B12 periplasmic-binding" evidence="7">
    <location>
        <begin position="64"/>
        <end position="338"/>
    </location>
</feature>
<dbReference type="InterPro" id="IPR051313">
    <property type="entry name" value="Bact_iron-sidero_bind"/>
</dbReference>
<evidence type="ECO:0000256" key="6">
    <source>
        <dbReference type="SAM" id="SignalP"/>
    </source>
</evidence>
<gene>
    <name evidence="8" type="ORF">ACFO1S_12615</name>
</gene>
<proteinExistence type="inferred from homology"/>
<reference evidence="9" key="1">
    <citation type="journal article" date="2019" name="Int. J. Syst. Evol. Microbiol.">
        <title>The Global Catalogue of Microorganisms (GCM) 10K type strain sequencing project: providing services to taxonomists for standard genome sequencing and annotation.</title>
        <authorList>
            <consortium name="The Broad Institute Genomics Platform"/>
            <consortium name="The Broad Institute Genome Sequencing Center for Infectious Disease"/>
            <person name="Wu L."/>
            <person name="Ma J."/>
        </authorList>
    </citation>
    <scope>NUCLEOTIDE SEQUENCE [LARGE SCALE GENOMIC DNA]</scope>
    <source>
        <strain evidence="9">CGMCC 4.1641</strain>
    </source>
</reference>
<accession>A0ABV8S9P2</accession>
<evidence type="ECO:0000313" key="9">
    <source>
        <dbReference type="Proteomes" id="UP001595755"/>
    </source>
</evidence>
<evidence type="ECO:0000256" key="5">
    <source>
        <dbReference type="SAM" id="MobiDB-lite"/>
    </source>
</evidence>
<protein>
    <submittedName>
        <fullName evidence="8">ABC transporter substrate-binding protein</fullName>
    </submittedName>
</protein>
<evidence type="ECO:0000259" key="7">
    <source>
        <dbReference type="PROSITE" id="PS50983"/>
    </source>
</evidence>
<comment type="caution">
    <text evidence="8">The sequence shown here is derived from an EMBL/GenBank/DDBJ whole genome shotgun (WGS) entry which is preliminary data.</text>
</comment>
<feature type="signal peptide" evidence="6">
    <location>
        <begin position="1"/>
        <end position="22"/>
    </location>
</feature>
<dbReference type="PANTHER" id="PTHR30532">
    <property type="entry name" value="IRON III DICITRATE-BINDING PERIPLASMIC PROTEIN"/>
    <property type="match status" value="1"/>
</dbReference>
<comment type="subcellular location">
    <subcellularLocation>
        <location evidence="1">Cell envelope</location>
    </subcellularLocation>
</comment>
<feature type="chain" id="PRO_5047421057" evidence="6">
    <location>
        <begin position="23"/>
        <end position="338"/>
    </location>
</feature>
<feature type="compositionally biased region" description="Basic and acidic residues" evidence="5">
    <location>
        <begin position="55"/>
        <end position="67"/>
    </location>
</feature>
<evidence type="ECO:0000256" key="2">
    <source>
        <dbReference type="ARBA" id="ARBA00008814"/>
    </source>
</evidence>
<dbReference type="Pfam" id="PF01497">
    <property type="entry name" value="Peripla_BP_2"/>
    <property type="match status" value="1"/>
</dbReference>
<dbReference type="InterPro" id="IPR002491">
    <property type="entry name" value="ABC_transptr_periplasmic_BD"/>
</dbReference>